<dbReference type="RefSeq" id="XP_025378116.1">
    <property type="nucleotide sequence ID" value="XM_025518798.1"/>
</dbReference>
<dbReference type="GO" id="GO:0046872">
    <property type="term" value="F:metal ion binding"/>
    <property type="evidence" value="ECO:0007669"/>
    <property type="project" value="UniProtKB-KW"/>
</dbReference>
<keyword evidence="4" id="KW-0408">Iron</keyword>
<dbReference type="Pfam" id="PF05721">
    <property type="entry name" value="PhyH"/>
    <property type="match status" value="1"/>
</dbReference>
<name>A0A316YQH0_9BASI</name>
<gene>
    <name evidence="6" type="ORF">FA10DRAFT_229643</name>
</gene>
<comment type="cofactor">
    <cofactor evidence="1">
        <name>Fe cation</name>
        <dbReference type="ChEBI" id="CHEBI:24875"/>
    </cofactor>
</comment>
<dbReference type="InParanoid" id="A0A316YQH0"/>
<dbReference type="PANTHER" id="PTHR20883:SF15">
    <property type="entry name" value="PHYTANOYL-COA DIOXYGENASE DOMAIN-CONTAINING PROTEIN 1"/>
    <property type="match status" value="1"/>
</dbReference>
<dbReference type="SUPFAM" id="SSF51197">
    <property type="entry name" value="Clavaminate synthase-like"/>
    <property type="match status" value="1"/>
</dbReference>
<evidence type="ECO:0000313" key="7">
    <source>
        <dbReference type="Proteomes" id="UP000245768"/>
    </source>
</evidence>
<dbReference type="Gene3D" id="2.60.120.620">
    <property type="entry name" value="q2cbj1_9rhob like domain"/>
    <property type="match status" value="1"/>
</dbReference>
<protein>
    <submittedName>
        <fullName evidence="6">Phytanoyl-CoA dioxygenase</fullName>
    </submittedName>
</protein>
<dbReference type="AlphaFoldDB" id="A0A316YQH0"/>
<dbReference type="OrthoDB" id="445007at2759"/>
<dbReference type="GeneID" id="37040714"/>
<feature type="compositionally biased region" description="Basic and acidic residues" evidence="5">
    <location>
        <begin position="222"/>
        <end position="232"/>
    </location>
</feature>
<evidence type="ECO:0000256" key="5">
    <source>
        <dbReference type="SAM" id="MobiDB-lite"/>
    </source>
</evidence>
<comment type="similarity">
    <text evidence="2">Belongs to the PhyH family.</text>
</comment>
<dbReference type="EMBL" id="KZ819636">
    <property type="protein sequence ID" value="PWN90918.1"/>
    <property type="molecule type" value="Genomic_DNA"/>
</dbReference>
<feature type="region of interest" description="Disordered" evidence="5">
    <location>
        <begin position="212"/>
        <end position="234"/>
    </location>
</feature>
<dbReference type="STRING" id="215250.A0A316YQH0"/>
<keyword evidence="6" id="KW-0223">Dioxygenase</keyword>
<dbReference type="Proteomes" id="UP000245768">
    <property type="component" value="Unassembled WGS sequence"/>
</dbReference>
<proteinExistence type="inferred from homology"/>
<evidence type="ECO:0000256" key="4">
    <source>
        <dbReference type="ARBA" id="ARBA00023004"/>
    </source>
</evidence>
<keyword evidence="7" id="KW-1185">Reference proteome</keyword>
<accession>A0A316YQH0</accession>
<dbReference type="GO" id="GO:0051213">
    <property type="term" value="F:dioxygenase activity"/>
    <property type="evidence" value="ECO:0007669"/>
    <property type="project" value="UniProtKB-KW"/>
</dbReference>
<evidence type="ECO:0000256" key="1">
    <source>
        <dbReference type="ARBA" id="ARBA00001962"/>
    </source>
</evidence>
<dbReference type="InterPro" id="IPR008775">
    <property type="entry name" value="Phytyl_CoA_dOase-like"/>
</dbReference>
<evidence type="ECO:0000313" key="6">
    <source>
        <dbReference type="EMBL" id="PWN90918.1"/>
    </source>
</evidence>
<dbReference type="PANTHER" id="PTHR20883">
    <property type="entry name" value="PHYTANOYL-COA DIOXYGENASE DOMAIN CONTAINING 1"/>
    <property type="match status" value="1"/>
</dbReference>
<keyword evidence="3" id="KW-0479">Metal-binding</keyword>
<reference evidence="6 7" key="1">
    <citation type="journal article" date="2018" name="Mol. Biol. Evol.">
        <title>Broad Genomic Sampling Reveals a Smut Pathogenic Ancestry of the Fungal Clade Ustilaginomycotina.</title>
        <authorList>
            <person name="Kijpornyongpan T."/>
            <person name="Mondo S.J."/>
            <person name="Barry K."/>
            <person name="Sandor L."/>
            <person name="Lee J."/>
            <person name="Lipzen A."/>
            <person name="Pangilinan J."/>
            <person name="LaButti K."/>
            <person name="Hainaut M."/>
            <person name="Henrissat B."/>
            <person name="Grigoriev I.V."/>
            <person name="Spatafora J.W."/>
            <person name="Aime M.C."/>
        </authorList>
    </citation>
    <scope>NUCLEOTIDE SEQUENCE [LARGE SCALE GENOMIC DNA]</scope>
    <source>
        <strain evidence="6 7">MCA 4198</strain>
    </source>
</reference>
<evidence type="ECO:0000256" key="2">
    <source>
        <dbReference type="ARBA" id="ARBA00005830"/>
    </source>
</evidence>
<evidence type="ECO:0000256" key="3">
    <source>
        <dbReference type="ARBA" id="ARBA00022723"/>
    </source>
</evidence>
<organism evidence="6 7">
    <name type="scientific">Acaromyces ingoldii</name>
    <dbReference type="NCBI Taxonomy" id="215250"/>
    <lineage>
        <taxon>Eukaryota</taxon>
        <taxon>Fungi</taxon>
        <taxon>Dikarya</taxon>
        <taxon>Basidiomycota</taxon>
        <taxon>Ustilaginomycotina</taxon>
        <taxon>Exobasidiomycetes</taxon>
        <taxon>Exobasidiales</taxon>
        <taxon>Cryptobasidiaceae</taxon>
        <taxon>Acaromyces</taxon>
    </lineage>
</organism>
<keyword evidence="6" id="KW-0560">Oxidoreductase</keyword>
<sequence>MISTATETSTGLAPGALTPSQLEQFRKDGYLILHGFFDPAPILARARDVIQSFDPAAHPLTKFVTGSDDDSTKENEEHVGNAYFLESGDSIRFFLEEGAVDPKTGQLNRQPDLAVNKAGHALHVLDRTFYDLSFSDKVQNLVRSLESFTEPRTLQSMIICKQPSIGGAVPPHNDSTFLYTDPPSATGLWFALEDCTKTNGCLSFLPGSHRWPLDSHQQGNEQRPKEDRDVKENYGVPRGVNKRFVRKEPTNTSAGTTFEELSVSEEDAWRDNEARVEECKAGTLVLIHGSVLHKSEKNLSDRSRYIYTFHAIEGDESKAKYDEKNWLQPTKATPFSKLYNPPPAPAPAA</sequence>